<sequence>MSSQSQPSNLSSPFKDIKRTVKVSPGSKGPPIPSFTASENPDRPRDPDLELVIYMYKSIDKYYRERSQKPKEFYAYPLWEYIIHLISLPLKDDNHNIMEMSQPALDVYIPAHESGTFINDHNYFSPGTKLGDFVRSPGPQPETPGLVDMIEEDHHLSPSAAEFRKLANTVIKLYEAQTAAIPDFGQIIGYRKDPNASGFDTSRMLLLCEVKAMPVEHEDLFAVFTGAFDQIRDQAKHLFNSQCRTLNNGSGDVVVGAVVGVGPYLSYNEFKKSDLMNAYPSRDRFQDENYELHHPLQTVHWPAPCLRHIFRHQTFIQAVSDVGLCPDMENIMREIRTSLQRKNRDLWE</sequence>
<proteinExistence type="predicted"/>
<name>M2PD03_CERS8</name>
<organism evidence="2 3">
    <name type="scientific">Ceriporiopsis subvermispora (strain B)</name>
    <name type="common">White-rot fungus</name>
    <name type="synonym">Gelatoporia subvermispora</name>
    <dbReference type="NCBI Taxonomy" id="914234"/>
    <lineage>
        <taxon>Eukaryota</taxon>
        <taxon>Fungi</taxon>
        <taxon>Dikarya</taxon>
        <taxon>Basidiomycota</taxon>
        <taxon>Agaricomycotina</taxon>
        <taxon>Agaricomycetes</taxon>
        <taxon>Polyporales</taxon>
        <taxon>Gelatoporiaceae</taxon>
        <taxon>Gelatoporia</taxon>
    </lineage>
</organism>
<gene>
    <name evidence="2" type="ORF">CERSUDRAFT_76345</name>
</gene>
<accession>M2PD03</accession>
<reference evidence="2 3" key="1">
    <citation type="journal article" date="2012" name="Proc. Natl. Acad. Sci. U.S.A.">
        <title>Comparative genomics of Ceriporiopsis subvermispora and Phanerochaete chrysosporium provide insight into selective ligninolysis.</title>
        <authorList>
            <person name="Fernandez-Fueyo E."/>
            <person name="Ruiz-Duenas F.J."/>
            <person name="Ferreira P."/>
            <person name="Floudas D."/>
            <person name="Hibbett D.S."/>
            <person name="Canessa P."/>
            <person name="Larrondo L.F."/>
            <person name="James T.Y."/>
            <person name="Seelenfreund D."/>
            <person name="Lobos S."/>
            <person name="Polanco R."/>
            <person name="Tello M."/>
            <person name="Honda Y."/>
            <person name="Watanabe T."/>
            <person name="Watanabe T."/>
            <person name="Ryu J.S."/>
            <person name="Kubicek C.P."/>
            <person name="Schmoll M."/>
            <person name="Gaskell J."/>
            <person name="Hammel K.E."/>
            <person name="St John F.J."/>
            <person name="Vanden Wymelenberg A."/>
            <person name="Sabat G."/>
            <person name="Splinter BonDurant S."/>
            <person name="Syed K."/>
            <person name="Yadav J.S."/>
            <person name="Doddapaneni H."/>
            <person name="Subramanian V."/>
            <person name="Lavin J.L."/>
            <person name="Oguiza J.A."/>
            <person name="Perez G."/>
            <person name="Pisabarro A.G."/>
            <person name="Ramirez L."/>
            <person name="Santoyo F."/>
            <person name="Master E."/>
            <person name="Coutinho P.M."/>
            <person name="Henrissat B."/>
            <person name="Lombard V."/>
            <person name="Magnuson J.K."/>
            <person name="Kuees U."/>
            <person name="Hori C."/>
            <person name="Igarashi K."/>
            <person name="Samejima M."/>
            <person name="Held B.W."/>
            <person name="Barry K.W."/>
            <person name="LaButti K.M."/>
            <person name="Lapidus A."/>
            <person name="Lindquist E.A."/>
            <person name="Lucas S.M."/>
            <person name="Riley R."/>
            <person name="Salamov A.A."/>
            <person name="Hoffmeister D."/>
            <person name="Schwenk D."/>
            <person name="Hadar Y."/>
            <person name="Yarden O."/>
            <person name="de Vries R.P."/>
            <person name="Wiebenga A."/>
            <person name="Stenlid J."/>
            <person name="Eastwood D."/>
            <person name="Grigoriev I.V."/>
            <person name="Berka R.M."/>
            <person name="Blanchette R.A."/>
            <person name="Kersten P."/>
            <person name="Martinez A.T."/>
            <person name="Vicuna R."/>
            <person name="Cullen D."/>
        </authorList>
    </citation>
    <scope>NUCLEOTIDE SEQUENCE [LARGE SCALE GENOMIC DNA]</scope>
    <source>
        <strain evidence="2 3">B</strain>
    </source>
</reference>
<evidence type="ECO:0000256" key="1">
    <source>
        <dbReference type="SAM" id="MobiDB-lite"/>
    </source>
</evidence>
<protein>
    <submittedName>
        <fullName evidence="2">Uncharacterized protein</fullName>
    </submittedName>
</protein>
<dbReference type="AlphaFoldDB" id="M2PD03"/>
<feature type="compositionally biased region" description="Low complexity" evidence="1">
    <location>
        <begin position="1"/>
        <end position="13"/>
    </location>
</feature>
<evidence type="ECO:0000313" key="3">
    <source>
        <dbReference type="Proteomes" id="UP000016930"/>
    </source>
</evidence>
<dbReference type="HOGENOM" id="CLU_796929_0_0_1"/>
<evidence type="ECO:0000313" key="2">
    <source>
        <dbReference type="EMBL" id="EMD33619.1"/>
    </source>
</evidence>
<dbReference type="EMBL" id="KB445805">
    <property type="protein sequence ID" value="EMD33619.1"/>
    <property type="molecule type" value="Genomic_DNA"/>
</dbReference>
<keyword evidence="3" id="KW-1185">Reference proteome</keyword>
<feature type="region of interest" description="Disordered" evidence="1">
    <location>
        <begin position="1"/>
        <end position="46"/>
    </location>
</feature>
<dbReference type="Proteomes" id="UP000016930">
    <property type="component" value="Unassembled WGS sequence"/>
</dbReference>